<dbReference type="PROSITE" id="PS50893">
    <property type="entry name" value="ABC_TRANSPORTER_2"/>
    <property type="match status" value="2"/>
</dbReference>
<evidence type="ECO:0000256" key="5">
    <source>
        <dbReference type="ARBA" id="ARBA00022597"/>
    </source>
</evidence>
<keyword evidence="3" id="KW-0813">Transport</keyword>
<comment type="subcellular location">
    <subcellularLocation>
        <location evidence="2">Cell inner membrane</location>
    </subcellularLocation>
    <subcellularLocation>
        <location evidence="1">Cell membrane</location>
        <topology evidence="1">Peripheral membrane protein</topology>
    </subcellularLocation>
</comment>
<evidence type="ECO:0000256" key="10">
    <source>
        <dbReference type="ARBA" id="ARBA00023136"/>
    </source>
</evidence>
<dbReference type="KEGG" id="gfu:KM031_10250"/>
<keyword evidence="8 12" id="KW-0067">ATP-binding</keyword>
<keyword evidence="4" id="KW-1003">Cell membrane</keyword>
<dbReference type="InterPro" id="IPR050107">
    <property type="entry name" value="ABC_carbohydrate_import_ATPase"/>
</dbReference>
<keyword evidence="7" id="KW-0547">Nucleotide-binding</keyword>
<dbReference type="InterPro" id="IPR027417">
    <property type="entry name" value="P-loop_NTPase"/>
</dbReference>
<dbReference type="SMART" id="SM00382">
    <property type="entry name" value="AAA"/>
    <property type="match status" value="2"/>
</dbReference>
<evidence type="ECO:0000313" key="13">
    <source>
        <dbReference type="Proteomes" id="UP000679352"/>
    </source>
</evidence>
<dbReference type="InterPro" id="IPR003593">
    <property type="entry name" value="AAA+_ATPase"/>
</dbReference>
<accession>A0A975P5I8</accession>
<dbReference type="CDD" id="cd03216">
    <property type="entry name" value="ABC_Carb_Monos_I"/>
    <property type="match status" value="1"/>
</dbReference>
<dbReference type="Pfam" id="PF00005">
    <property type="entry name" value="ABC_tran"/>
    <property type="match status" value="2"/>
</dbReference>
<dbReference type="InterPro" id="IPR017871">
    <property type="entry name" value="ABC_transporter-like_CS"/>
</dbReference>
<dbReference type="Gene3D" id="3.40.50.300">
    <property type="entry name" value="P-loop containing nucleotide triphosphate hydrolases"/>
    <property type="match status" value="2"/>
</dbReference>
<name>A0A975P5I8_9RHOB</name>
<dbReference type="FunFam" id="3.40.50.300:FF:000127">
    <property type="entry name" value="Ribose import ATP-binding protein RbsA"/>
    <property type="match status" value="1"/>
</dbReference>
<dbReference type="PROSITE" id="PS00211">
    <property type="entry name" value="ABC_TRANSPORTER_1"/>
    <property type="match status" value="1"/>
</dbReference>
<dbReference type="GO" id="GO:0015749">
    <property type="term" value="P:monosaccharide transmembrane transport"/>
    <property type="evidence" value="ECO:0007669"/>
    <property type="project" value="UniProtKB-ARBA"/>
</dbReference>
<evidence type="ECO:0000256" key="9">
    <source>
        <dbReference type="ARBA" id="ARBA00022967"/>
    </source>
</evidence>
<dbReference type="CDD" id="cd03215">
    <property type="entry name" value="ABC_Carb_Monos_II"/>
    <property type="match status" value="1"/>
</dbReference>
<dbReference type="GO" id="GO:0005524">
    <property type="term" value="F:ATP binding"/>
    <property type="evidence" value="ECO:0007669"/>
    <property type="project" value="UniProtKB-KW"/>
</dbReference>
<gene>
    <name evidence="12" type="ORF">KM031_10250</name>
</gene>
<dbReference type="SUPFAM" id="SSF52540">
    <property type="entry name" value="P-loop containing nucleoside triphosphate hydrolases"/>
    <property type="match status" value="2"/>
</dbReference>
<keyword evidence="9" id="KW-1278">Translocase</keyword>
<evidence type="ECO:0000256" key="3">
    <source>
        <dbReference type="ARBA" id="ARBA00022448"/>
    </source>
</evidence>
<evidence type="ECO:0000256" key="1">
    <source>
        <dbReference type="ARBA" id="ARBA00004202"/>
    </source>
</evidence>
<keyword evidence="13" id="KW-1185">Reference proteome</keyword>
<protein>
    <submittedName>
        <fullName evidence="12">Sugar ABC transporter ATP-binding protein</fullName>
    </submittedName>
</protein>
<evidence type="ECO:0000256" key="6">
    <source>
        <dbReference type="ARBA" id="ARBA00022737"/>
    </source>
</evidence>
<reference evidence="12" key="1">
    <citation type="submission" date="2021-06" db="EMBL/GenBank/DDBJ databases">
        <title>Direct submission.</title>
        <authorList>
            <person name="Lee C.-S."/>
            <person name="Jin L."/>
        </authorList>
    </citation>
    <scope>NUCLEOTIDE SEQUENCE</scope>
    <source>
        <strain evidence="12">Con5</strain>
    </source>
</reference>
<dbReference type="PANTHER" id="PTHR43790">
    <property type="entry name" value="CARBOHYDRATE TRANSPORT ATP-BINDING PROTEIN MG119-RELATED"/>
    <property type="match status" value="1"/>
</dbReference>
<dbReference type="GO" id="GO:0016887">
    <property type="term" value="F:ATP hydrolysis activity"/>
    <property type="evidence" value="ECO:0007669"/>
    <property type="project" value="InterPro"/>
</dbReference>
<feature type="domain" description="ABC transporter" evidence="11">
    <location>
        <begin position="264"/>
        <end position="511"/>
    </location>
</feature>
<evidence type="ECO:0000313" key="12">
    <source>
        <dbReference type="EMBL" id="QWK89251.1"/>
    </source>
</evidence>
<keyword evidence="6" id="KW-0677">Repeat</keyword>
<organism evidence="12 13">
    <name type="scientific">Gemmobacter fulvus</name>
    <dbReference type="NCBI Taxonomy" id="2840474"/>
    <lineage>
        <taxon>Bacteria</taxon>
        <taxon>Pseudomonadati</taxon>
        <taxon>Pseudomonadota</taxon>
        <taxon>Alphaproteobacteria</taxon>
        <taxon>Rhodobacterales</taxon>
        <taxon>Paracoccaceae</taxon>
        <taxon>Gemmobacter</taxon>
    </lineage>
</organism>
<evidence type="ECO:0000259" key="11">
    <source>
        <dbReference type="PROSITE" id="PS50893"/>
    </source>
</evidence>
<dbReference type="EMBL" id="CP076361">
    <property type="protein sequence ID" value="QWK89251.1"/>
    <property type="molecule type" value="Genomic_DNA"/>
</dbReference>
<evidence type="ECO:0000256" key="7">
    <source>
        <dbReference type="ARBA" id="ARBA00022741"/>
    </source>
</evidence>
<evidence type="ECO:0000256" key="2">
    <source>
        <dbReference type="ARBA" id="ARBA00004533"/>
    </source>
</evidence>
<dbReference type="GO" id="GO:0005886">
    <property type="term" value="C:plasma membrane"/>
    <property type="evidence" value="ECO:0007669"/>
    <property type="project" value="UniProtKB-SubCell"/>
</dbReference>
<dbReference type="Proteomes" id="UP000679352">
    <property type="component" value="Chromosome"/>
</dbReference>
<keyword evidence="10" id="KW-0472">Membrane</keyword>
<dbReference type="PANTHER" id="PTHR43790:SF9">
    <property type="entry name" value="GALACTOFURANOSE TRANSPORTER ATP-BINDING PROTEIN YTFR"/>
    <property type="match status" value="1"/>
</dbReference>
<sequence length="517" mass="56772">MANEIVLKMVDITKEFPGVKALSHVNFEARAGELLALMGENGAGKSTLMKVLSGVWPYPTYTGDIYVNGQKKTFSGTRQAEEAGIAIIYQELNLIPEMTVAENIFLDRQFTDALGRIDWVRLNHETKLLLDELGIRDFQPTDKVSSITVGKQQMVEIAKALSKNARILVLDEPTSALTDKEVADLFRIIRKLKADGVCMCYISHKMEEIQQVADRIVVLRDGQTIGDVTPISEITLDQIISRMVGRDIKDMFPKRVAKPGRKILEVRDLEVDHPTLPNEKRVKKTSFSAYAGEILGISGLMGAGRTELVGGIFGAYPGMSRGEVWLDGKKITIRSPREAIDQGIALLTEDRKALGLFLSEPISFNTTISSLETISSKLLGVINHAREQELVTDYVKKLGVKAPSINTIIGTLSGGNQQKVILGKWLNAKPKVFILDEPTRGIDIGAKVEIYKLLHSLAEEGVAVIVISSELPEVLGISDRILVMAEGRIVSEFNRDTATKEAIMEYATGSVKGGNGR</sequence>
<dbReference type="RefSeq" id="WP_215504986.1">
    <property type="nucleotide sequence ID" value="NZ_CP076361.1"/>
</dbReference>
<dbReference type="AlphaFoldDB" id="A0A975P5I8"/>
<dbReference type="FunFam" id="3.40.50.300:FF:000126">
    <property type="entry name" value="Galactose/methyl galactoside import ATP-binding protein MglA"/>
    <property type="match status" value="1"/>
</dbReference>
<dbReference type="InterPro" id="IPR003439">
    <property type="entry name" value="ABC_transporter-like_ATP-bd"/>
</dbReference>
<proteinExistence type="predicted"/>
<evidence type="ECO:0000256" key="4">
    <source>
        <dbReference type="ARBA" id="ARBA00022475"/>
    </source>
</evidence>
<keyword evidence="5" id="KW-0762">Sugar transport</keyword>
<feature type="domain" description="ABC transporter" evidence="11">
    <location>
        <begin position="7"/>
        <end position="246"/>
    </location>
</feature>
<evidence type="ECO:0000256" key="8">
    <source>
        <dbReference type="ARBA" id="ARBA00022840"/>
    </source>
</evidence>